<dbReference type="EMBL" id="CP042198">
    <property type="protein sequence ID" value="QDS76015.1"/>
    <property type="molecule type" value="Genomic_DNA"/>
</dbReference>
<organism evidence="3 4">
    <name type="scientific">Venturia effusa</name>
    <dbReference type="NCBI Taxonomy" id="50376"/>
    <lineage>
        <taxon>Eukaryota</taxon>
        <taxon>Fungi</taxon>
        <taxon>Dikarya</taxon>
        <taxon>Ascomycota</taxon>
        <taxon>Pezizomycotina</taxon>
        <taxon>Dothideomycetes</taxon>
        <taxon>Pleosporomycetidae</taxon>
        <taxon>Venturiales</taxon>
        <taxon>Venturiaceae</taxon>
        <taxon>Venturia</taxon>
    </lineage>
</organism>
<dbReference type="InterPro" id="IPR052895">
    <property type="entry name" value="HetReg/Transcr_Mod"/>
</dbReference>
<protein>
    <recommendedName>
        <fullName evidence="2">Heterokaryon incompatibility domain-containing protein</fullName>
    </recommendedName>
</protein>
<evidence type="ECO:0000259" key="2">
    <source>
        <dbReference type="Pfam" id="PF06985"/>
    </source>
</evidence>
<feature type="compositionally biased region" description="Basic and acidic residues" evidence="1">
    <location>
        <begin position="215"/>
        <end position="241"/>
    </location>
</feature>
<name>A0A517LK39_9PEZI</name>
<keyword evidence="4" id="KW-1185">Reference proteome</keyword>
<feature type="compositionally biased region" description="Basic and acidic residues" evidence="1">
    <location>
        <begin position="387"/>
        <end position="398"/>
    </location>
</feature>
<feature type="compositionally biased region" description="Basic and acidic residues" evidence="1">
    <location>
        <begin position="29"/>
        <end position="45"/>
    </location>
</feature>
<dbReference type="PANTHER" id="PTHR24148:SF64">
    <property type="entry name" value="HETEROKARYON INCOMPATIBILITY DOMAIN-CONTAINING PROTEIN"/>
    <property type="match status" value="1"/>
</dbReference>
<dbReference type="Proteomes" id="UP000316270">
    <property type="component" value="Chromosome 14"/>
</dbReference>
<gene>
    <name evidence="3" type="ORF">FKW77_004876</name>
</gene>
<reference evidence="3 4" key="1">
    <citation type="submission" date="2019-07" db="EMBL/GenBank/DDBJ databases">
        <title>Finished genome of Venturia effusa.</title>
        <authorList>
            <person name="Young C.A."/>
            <person name="Cox M.P."/>
            <person name="Ganley A.R.D."/>
            <person name="David W.J."/>
        </authorList>
    </citation>
    <scope>NUCLEOTIDE SEQUENCE [LARGE SCALE GENOMIC DNA]</scope>
    <source>
        <strain evidence="4">albino</strain>
    </source>
</reference>
<proteinExistence type="predicted"/>
<evidence type="ECO:0000313" key="3">
    <source>
        <dbReference type="EMBL" id="QDS76015.1"/>
    </source>
</evidence>
<dbReference type="PANTHER" id="PTHR24148">
    <property type="entry name" value="ANKYRIN REPEAT DOMAIN-CONTAINING PROTEIN 39 HOMOLOG-RELATED"/>
    <property type="match status" value="1"/>
</dbReference>
<sequence length="996" mass="112281">MDGNNDLAATEASSYDLGSTGGFQLNSEMESRLEPPSNDHVDDGKPRRKSLDRRRTQAKRLTQNRAARMAFQNYLNRKRSGYQSSIGENNTHIGERKATGYPMSGCDAVNRRLEGDRERESNHILWPAQRFKSPTDMQQKPPKAPGNSLEDDGQYGDRSRSVRYVSNLRAQKHYQERGHQLGYRGTELDDCQVGTKHRAISVPPAQSAPNLSHSTKSDTTAERNANPDREYQRSFPNEHKPTGSPGQQHGIRMMRPQQPRQTEEQIQRRAMEVGQQQSRSQRDWYQDSSKSSLDLMIRDQHHYKTCFSKGSPVYAATAGMAQYQAPAAQQMQTKISLVPHHNPPPYYEDLLCRPGAGLLRDWRASKTEAEEREISPPIPLTGSGQEEPQHDDSSPYEELPHADSLRILQLMPGLGSDPIICELQTIRLQTLLEFEAISYVWGTEAGKRGIFCNGKPMQVTTNLYDALKRLRFEDRERRIWADAVCIDQSNTIERGHQVRLMRSIYKTASRVVIWLGNDPNGDAYCACTIICGIANCHLQSKGDKQTATFKQKTESVVAINESPPDVSEDWNSVSQFYDRDWFWRLWCVQEVSLASDAVLLWGDEIEIAWRWVGLAAARIRTNDHQVMQRHEMAGVFNAYLMYRISLNASDLPPLSLSIPFVRLLGLTRQFEAKDPRDRVFGLLGLPTTDSDPESGCLFADPDYNLSTKDVYKNIALKVLNHDRNCDILSSVQHGDFLDTDLDFASWIPRWDKVFSLIICTQESDIKFNACGNCLLPTIAGYVCSNLAGETKGATENDTGYLRLQGIVAGRLSSFVFIETNPTAAPAKAPTMIGRLGSDFMGTQIREQVERTCWTLTAGKDWYGTPVMDDTLHLADFKAALFSMLPAREISDAFTQYSLPSTYTDDADRFHQSAANACKGRKLFFTDDGKLGLGPMAMEEGDLLCVLFGGSVPYVLRADNEDCHRLVGECYVYDLMNGEAIVSMEEGELEKRWFKLR</sequence>
<dbReference type="STRING" id="50376.A0A517LK39"/>
<evidence type="ECO:0000256" key="1">
    <source>
        <dbReference type="SAM" id="MobiDB-lite"/>
    </source>
</evidence>
<dbReference type="InterPro" id="IPR010730">
    <property type="entry name" value="HET"/>
</dbReference>
<feature type="compositionally biased region" description="Basic residues" evidence="1">
    <location>
        <begin position="46"/>
        <end position="58"/>
    </location>
</feature>
<dbReference type="Pfam" id="PF26639">
    <property type="entry name" value="Het-6_barrel"/>
    <property type="match status" value="1"/>
</dbReference>
<feature type="region of interest" description="Disordered" evidence="1">
    <location>
        <begin position="200"/>
        <end position="266"/>
    </location>
</feature>
<accession>A0A517LK39</accession>
<evidence type="ECO:0000313" key="4">
    <source>
        <dbReference type="Proteomes" id="UP000316270"/>
    </source>
</evidence>
<feature type="region of interest" description="Disordered" evidence="1">
    <location>
        <begin position="367"/>
        <end position="398"/>
    </location>
</feature>
<dbReference type="AlphaFoldDB" id="A0A517LK39"/>
<dbReference type="OrthoDB" id="5386682at2759"/>
<feature type="region of interest" description="Disordered" evidence="1">
    <location>
        <begin position="115"/>
        <end position="157"/>
    </location>
</feature>
<feature type="compositionally biased region" description="Polar residues" evidence="1">
    <location>
        <begin position="11"/>
        <end position="28"/>
    </location>
</feature>
<feature type="region of interest" description="Disordered" evidence="1">
    <location>
        <begin position="1"/>
        <end position="66"/>
    </location>
</feature>
<feature type="domain" description="Heterokaryon incompatibility" evidence="2">
    <location>
        <begin position="434"/>
        <end position="590"/>
    </location>
</feature>
<dbReference type="Pfam" id="PF06985">
    <property type="entry name" value="HET"/>
    <property type="match status" value="1"/>
</dbReference>